<feature type="region of interest" description="Disordered" evidence="3">
    <location>
        <begin position="777"/>
        <end position="836"/>
    </location>
</feature>
<accession>A0A8K0Z867</accession>
<dbReference type="Pfam" id="PF12114">
    <property type="entry name" value="Period_C"/>
    <property type="match status" value="2"/>
</dbReference>
<comment type="subcellular location">
    <subcellularLocation>
        <location evidence="1">Nucleus</location>
    </subcellularLocation>
</comment>
<evidence type="ECO:0000313" key="5">
    <source>
        <dbReference type="EMBL" id="QOL70672.1"/>
    </source>
</evidence>
<feature type="compositionally biased region" description="Basic and acidic residues" evidence="3">
    <location>
        <begin position="1026"/>
        <end position="1045"/>
    </location>
</feature>
<dbReference type="GO" id="GO:0000976">
    <property type="term" value="F:transcription cis-regulatory region binding"/>
    <property type="evidence" value="ECO:0007669"/>
    <property type="project" value="TreeGrafter"/>
</dbReference>
<protein>
    <submittedName>
        <fullName evidence="5">Period</fullName>
    </submittedName>
</protein>
<dbReference type="CDD" id="cd00130">
    <property type="entry name" value="PAS"/>
    <property type="match status" value="1"/>
</dbReference>
<dbReference type="SMR" id="A0A8K0Z867"/>
<dbReference type="NCBIfam" id="TIGR00229">
    <property type="entry name" value="sensory_box"/>
    <property type="match status" value="1"/>
</dbReference>
<evidence type="ECO:0000256" key="1">
    <source>
        <dbReference type="ARBA" id="ARBA00004123"/>
    </source>
</evidence>
<feature type="compositionally biased region" description="Polar residues" evidence="3">
    <location>
        <begin position="1046"/>
        <end position="1065"/>
    </location>
</feature>
<dbReference type="GO" id="GO:0005634">
    <property type="term" value="C:nucleus"/>
    <property type="evidence" value="ECO:0007669"/>
    <property type="project" value="UniProtKB-SubCell"/>
</dbReference>
<evidence type="ECO:0000256" key="3">
    <source>
        <dbReference type="SAM" id="MobiDB-lite"/>
    </source>
</evidence>
<dbReference type="GO" id="GO:0001222">
    <property type="term" value="F:transcription corepressor binding"/>
    <property type="evidence" value="ECO:0007669"/>
    <property type="project" value="TreeGrafter"/>
</dbReference>
<dbReference type="InterPro" id="IPR035965">
    <property type="entry name" value="PAS-like_dom_sf"/>
</dbReference>
<feature type="domain" description="PAS" evidence="4">
    <location>
        <begin position="237"/>
        <end position="305"/>
    </location>
</feature>
<dbReference type="SUPFAM" id="SSF55785">
    <property type="entry name" value="PYP-like sensor domain (PAS domain)"/>
    <property type="match status" value="1"/>
</dbReference>
<proteinExistence type="evidence at transcript level"/>
<dbReference type="InterPro" id="IPR050760">
    <property type="entry name" value="Period_circadian_regulator"/>
</dbReference>
<dbReference type="GO" id="GO:0043153">
    <property type="term" value="P:entrainment of circadian clock by photoperiod"/>
    <property type="evidence" value="ECO:0007669"/>
    <property type="project" value="TreeGrafter"/>
</dbReference>
<evidence type="ECO:0000259" key="4">
    <source>
        <dbReference type="SMART" id="SM00091"/>
    </source>
</evidence>
<dbReference type="GO" id="GO:0032922">
    <property type="term" value="P:circadian regulation of gene expression"/>
    <property type="evidence" value="ECO:0007669"/>
    <property type="project" value="TreeGrafter"/>
</dbReference>
<feature type="compositionally biased region" description="Low complexity" evidence="3">
    <location>
        <begin position="780"/>
        <end position="795"/>
    </location>
</feature>
<feature type="region of interest" description="Disordered" evidence="3">
    <location>
        <begin position="1221"/>
        <end position="1247"/>
    </location>
</feature>
<feature type="compositionally biased region" description="Basic and acidic residues" evidence="3">
    <location>
        <begin position="1077"/>
        <end position="1087"/>
    </location>
</feature>
<dbReference type="EMBL" id="MN547619">
    <property type="protein sequence ID" value="QOL70672.1"/>
    <property type="molecule type" value="mRNA"/>
</dbReference>
<feature type="region of interest" description="Disordered" evidence="3">
    <location>
        <begin position="1"/>
        <end position="21"/>
    </location>
</feature>
<dbReference type="InterPro" id="IPR001610">
    <property type="entry name" value="PAC"/>
</dbReference>
<dbReference type="GO" id="GO:0005737">
    <property type="term" value="C:cytoplasm"/>
    <property type="evidence" value="ECO:0007669"/>
    <property type="project" value="TreeGrafter"/>
</dbReference>
<dbReference type="Gene3D" id="3.30.450.20">
    <property type="entry name" value="PAS domain"/>
    <property type="match status" value="2"/>
</dbReference>
<feature type="region of interest" description="Disordered" evidence="3">
    <location>
        <begin position="979"/>
        <end position="1002"/>
    </location>
</feature>
<sequence>MDDQPSTSGCSSDMAYGARNSQMKKEKVKQYLKTLVSMVGPSNRRKMSTLSTLQHVVDSVRKITDMKSVPTSQMCQNDHVSLPAPKMDSRLLTKSDHDLIILISMKKHVVHQVTPALMLKLEYPIDFWKGRIITDFIYRRDILTFNNNLMVDLDVDELAQLSETTEDSQADAQDHAKTFYIRFRCFKTILKGYNLKRPASFQPFQVTIVATSASKSGNDSVPKHRRTLMLKLVELESPYRVYGQLPEQRTFCMRHTMFCAVSHIHSNAIPLLGYLPQDIIGLSIFEVYHPDDLPVLYQIHQQVLESKGKPVKESRMRLKARNGEWIEVQTQWSSFVDPWTKKLEFISGQHTVISAPAAIDVFEENYTNRRQSSDQLSEAHKYQQMIRNLLQTKNPPTEPLEIKIEPQITTLVQDNTFLVPDKDVIKSREAKEVVKSEESEEDTTVFYNQLNYSHNIKRYLMSQRFPGNLFTPAEGLPHVFPKSEAIPQVSEGCMAPIIEDIEPPDFPVNIKFTKPPSYGSSTIVHVSEHREDTIPSPPQPEAVEDPTIPWRVPNMILGPIPQYPQVELTQEVLKKHTKLQEKLLLQQAEHDDNILFLGKQEKEEVRDKKRSLSGSASPGNEPSQTKISKFDRGKPVDTPVTSGDMFPSPFSFPMLPLSTGNMIPTSLAPTQSHPIFTQNPPPEFLSMGLPGIQQNIPMYMQQIPMMQVDPNTGLATPVMPMYQNTAPMEPPRSAQGMQWPYFQQTGVSFVPQVMGGFYQTLTGMFQPFPMPRMNVEMSETQRQSTQPIPTSTSTPMKTGAQLHPQFPMGEAEATRNDSSSRMESSRLDSSTGNDTDSSLMYILEASSSVNNSSREDPTSEVKREIPHRVVKASKRYCQPFWLAKSKWTNDVKMRYQLPQRILKNVLKADREAMKKLDKGNNTVTEQLEELLTFIAKNERVMDEEAGFLLFENETGDDNASENSESSLCCNDHADQLLGLQLDNSKGERRSTLTESKEESCPDIEEVYRQWREECNDEMMVSVSPQEYKDSTSSDDDKNDSKKMGENDSNVSNNSKDTSDITPSDQRSSEEAGSSLKESSDCSSKDQKYSSCDSDTELRPECALIDCLFVKLPTGQKSSKKCLAEPFWRQEAEHDEDIAKTYQLSEKSEADILRSDLCSLDHLKQPETVIEQMRELSRYTESQSVHPEGTSDVTQENMMEGPSFNIDVNVFSNLFLPTGGVHTTDAEASKDSQPIENELSEEELMMLD</sequence>
<reference evidence="5" key="1">
    <citation type="submission" date="2019-10" db="EMBL/GenBank/DDBJ databases">
        <authorList>
            <person name="Gao X."/>
        </authorList>
    </citation>
    <scope>NUCLEOTIDE SEQUENCE</scope>
</reference>
<dbReference type="GO" id="GO:0000122">
    <property type="term" value="P:negative regulation of transcription by RNA polymerase II"/>
    <property type="evidence" value="ECO:0007669"/>
    <property type="project" value="TreeGrafter"/>
</dbReference>
<evidence type="ECO:0000256" key="2">
    <source>
        <dbReference type="ARBA" id="ARBA00023242"/>
    </source>
</evidence>
<dbReference type="SMART" id="SM00091">
    <property type="entry name" value="PAS"/>
    <property type="match status" value="1"/>
</dbReference>
<organism evidence="5">
    <name type="scientific">Haliotis discus hannai</name>
    <name type="common">Japanese abalone</name>
    <dbReference type="NCBI Taxonomy" id="42344"/>
    <lineage>
        <taxon>Eukaryota</taxon>
        <taxon>Metazoa</taxon>
        <taxon>Spiralia</taxon>
        <taxon>Lophotrochozoa</taxon>
        <taxon>Mollusca</taxon>
        <taxon>Gastropoda</taxon>
        <taxon>Vetigastropoda</taxon>
        <taxon>Lepetellida</taxon>
        <taxon>Haliotoidea</taxon>
        <taxon>Haliotidae</taxon>
        <taxon>Haliotis</taxon>
    </lineage>
</organism>
<feature type="compositionally biased region" description="Basic and acidic residues" evidence="3">
    <location>
        <begin position="984"/>
        <end position="1002"/>
    </location>
</feature>
<dbReference type="SMART" id="SM00086">
    <property type="entry name" value="PAC"/>
    <property type="match status" value="1"/>
</dbReference>
<dbReference type="InterPro" id="IPR000014">
    <property type="entry name" value="PAS"/>
</dbReference>
<feature type="compositionally biased region" description="Polar residues" evidence="3">
    <location>
        <begin position="1"/>
        <end position="11"/>
    </location>
</feature>
<dbReference type="PANTHER" id="PTHR11269:SF16">
    <property type="entry name" value="PERIOD CIRCADIAN PROTEIN"/>
    <property type="match status" value="1"/>
</dbReference>
<feature type="compositionally biased region" description="Polar residues" evidence="3">
    <location>
        <begin position="612"/>
        <end position="627"/>
    </location>
</feature>
<dbReference type="InterPro" id="IPR022728">
    <property type="entry name" value="Period_circadian-like_C"/>
</dbReference>
<feature type="region of interest" description="Disordered" evidence="3">
    <location>
        <begin position="1019"/>
        <end position="1093"/>
    </location>
</feature>
<feature type="compositionally biased region" description="Basic and acidic residues" evidence="3">
    <location>
        <begin position="812"/>
        <end position="826"/>
    </location>
</feature>
<dbReference type="Pfam" id="PF14598">
    <property type="entry name" value="PAS_11"/>
    <property type="match status" value="1"/>
</dbReference>
<keyword evidence="2" id="KW-0539">Nucleus</keyword>
<feature type="compositionally biased region" description="Acidic residues" evidence="3">
    <location>
        <begin position="1237"/>
        <end position="1247"/>
    </location>
</feature>
<feature type="region of interest" description="Disordered" evidence="3">
    <location>
        <begin position="599"/>
        <end position="644"/>
    </location>
</feature>
<name>A0A8K0Z867_HALDH</name>
<dbReference type="AlphaFoldDB" id="A0A8K0Z867"/>
<dbReference type="PANTHER" id="PTHR11269">
    <property type="entry name" value="PERIOD CIRCADIAN PROTEIN"/>
    <property type="match status" value="1"/>
</dbReference>